<keyword evidence="7" id="KW-1185">Reference proteome</keyword>
<keyword evidence="4 5" id="KW-0472">Membrane</keyword>
<dbReference type="InterPro" id="IPR052719">
    <property type="entry name" value="CvpA-like"/>
</dbReference>
<organism evidence="6 7">
    <name type="scientific">Sphingomonas arantia</name>
    <dbReference type="NCBI Taxonomy" id="1460676"/>
    <lineage>
        <taxon>Bacteria</taxon>
        <taxon>Pseudomonadati</taxon>
        <taxon>Pseudomonadota</taxon>
        <taxon>Alphaproteobacteria</taxon>
        <taxon>Sphingomonadales</taxon>
        <taxon>Sphingomonadaceae</taxon>
        <taxon>Sphingomonas</taxon>
    </lineage>
</organism>
<keyword evidence="2 5" id="KW-0812">Transmembrane</keyword>
<dbReference type="Pfam" id="PF02674">
    <property type="entry name" value="Colicin_V"/>
    <property type="match status" value="1"/>
</dbReference>
<gene>
    <name evidence="6" type="ORF">ACFSGX_07760</name>
</gene>
<sequence length="176" mass="18462">MPALTALDIVVILLVGGGAVLGILRGFVTEVLSLFAWVAAILALKFFHPALAELLVGPVGTRAGASVLAFALIFLVVFAGGKLVARALGRRTRQSVLGPLDRLLGFGFGALKGLIGATLLFLAVTLVYDTLYGGAATRPDWIRDSRSYSLLNASGKAIVDYVAARRKLDPKPATTE</sequence>
<feature type="transmembrane region" description="Helical" evidence="5">
    <location>
        <begin position="6"/>
        <end position="24"/>
    </location>
</feature>
<protein>
    <submittedName>
        <fullName evidence="6">CvpA family protein</fullName>
    </submittedName>
</protein>
<dbReference type="EMBL" id="JBHUGS010000002">
    <property type="protein sequence ID" value="MFD1950660.1"/>
    <property type="molecule type" value="Genomic_DNA"/>
</dbReference>
<dbReference type="InterPro" id="IPR003825">
    <property type="entry name" value="Colicin-V_CvpA"/>
</dbReference>
<evidence type="ECO:0000256" key="1">
    <source>
        <dbReference type="ARBA" id="ARBA00004141"/>
    </source>
</evidence>
<dbReference type="PANTHER" id="PTHR36926">
    <property type="entry name" value="COLICIN V PRODUCTION PROTEIN"/>
    <property type="match status" value="1"/>
</dbReference>
<evidence type="ECO:0000256" key="5">
    <source>
        <dbReference type="SAM" id="Phobius"/>
    </source>
</evidence>
<evidence type="ECO:0000313" key="6">
    <source>
        <dbReference type="EMBL" id="MFD1950660.1"/>
    </source>
</evidence>
<comment type="caution">
    <text evidence="6">The sequence shown here is derived from an EMBL/GenBank/DDBJ whole genome shotgun (WGS) entry which is preliminary data.</text>
</comment>
<reference evidence="7" key="1">
    <citation type="journal article" date="2019" name="Int. J. Syst. Evol. Microbiol.">
        <title>The Global Catalogue of Microorganisms (GCM) 10K type strain sequencing project: providing services to taxonomists for standard genome sequencing and annotation.</title>
        <authorList>
            <consortium name="The Broad Institute Genomics Platform"/>
            <consortium name="The Broad Institute Genome Sequencing Center for Infectious Disease"/>
            <person name="Wu L."/>
            <person name="Ma J."/>
        </authorList>
    </citation>
    <scope>NUCLEOTIDE SEQUENCE [LARGE SCALE GENOMIC DNA]</scope>
    <source>
        <strain evidence="7">CGMCC 1.12702</strain>
    </source>
</reference>
<evidence type="ECO:0000256" key="2">
    <source>
        <dbReference type="ARBA" id="ARBA00022692"/>
    </source>
</evidence>
<evidence type="ECO:0000256" key="4">
    <source>
        <dbReference type="ARBA" id="ARBA00023136"/>
    </source>
</evidence>
<evidence type="ECO:0000256" key="3">
    <source>
        <dbReference type="ARBA" id="ARBA00022989"/>
    </source>
</evidence>
<keyword evidence="3 5" id="KW-1133">Transmembrane helix</keyword>
<evidence type="ECO:0000313" key="7">
    <source>
        <dbReference type="Proteomes" id="UP001597400"/>
    </source>
</evidence>
<feature type="transmembrane region" description="Helical" evidence="5">
    <location>
        <begin position="63"/>
        <end position="85"/>
    </location>
</feature>
<dbReference type="PANTHER" id="PTHR36926:SF1">
    <property type="entry name" value="COLICIN V PRODUCTION PROTEIN"/>
    <property type="match status" value="1"/>
</dbReference>
<proteinExistence type="predicted"/>
<feature type="transmembrane region" description="Helical" evidence="5">
    <location>
        <begin position="31"/>
        <end position="51"/>
    </location>
</feature>
<accession>A0ABW4TVB9</accession>
<name>A0ABW4TVB9_9SPHN</name>
<feature type="transmembrane region" description="Helical" evidence="5">
    <location>
        <begin position="106"/>
        <end position="128"/>
    </location>
</feature>
<dbReference type="RefSeq" id="WP_380928853.1">
    <property type="nucleotide sequence ID" value="NZ_JBHUGS010000002.1"/>
</dbReference>
<dbReference type="Proteomes" id="UP001597400">
    <property type="component" value="Unassembled WGS sequence"/>
</dbReference>
<comment type="subcellular location">
    <subcellularLocation>
        <location evidence="1">Membrane</location>
        <topology evidence="1">Multi-pass membrane protein</topology>
    </subcellularLocation>
</comment>